<evidence type="ECO:0000313" key="2">
    <source>
        <dbReference type="Proteomes" id="UP001234297"/>
    </source>
</evidence>
<evidence type="ECO:0000313" key="1">
    <source>
        <dbReference type="EMBL" id="KAJ8628514.1"/>
    </source>
</evidence>
<accession>A0ACC2L649</accession>
<name>A0ACC2L649_PERAE</name>
<organism evidence="1 2">
    <name type="scientific">Persea americana</name>
    <name type="common">Avocado</name>
    <dbReference type="NCBI Taxonomy" id="3435"/>
    <lineage>
        <taxon>Eukaryota</taxon>
        <taxon>Viridiplantae</taxon>
        <taxon>Streptophyta</taxon>
        <taxon>Embryophyta</taxon>
        <taxon>Tracheophyta</taxon>
        <taxon>Spermatophyta</taxon>
        <taxon>Magnoliopsida</taxon>
        <taxon>Magnoliidae</taxon>
        <taxon>Laurales</taxon>
        <taxon>Lauraceae</taxon>
        <taxon>Persea</taxon>
    </lineage>
</organism>
<proteinExistence type="predicted"/>
<reference evidence="1 2" key="1">
    <citation type="journal article" date="2022" name="Hortic Res">
        <title>A haplotype resolved chromosomal level avocado genome allows analysis of novel avocado genes.</title>
        <authorList>
            <person name="Nath O."/>
            <person name="Fletcher S.J."/>
            <person name="Hayward A."/>
            <person name="Shaw L.M."/>
            <person name="Masouleh A.K."/>
            <person name="Furtado A."/>
            <person name="Henry R.J."/>
            <person name="Mitter N."/>
        </authorList>
    </citation>
    <scope>NUCLEOTIDE SEQUENCE [LARGE SCALE GENOMIC DNA]</scope>
    <source>
        <strain evidence="2">cv. Hass</strain>
    </source>
</reference>
<protein>
    <submittedName>
        <fullName evidence="1">Uncharacterized protein</fullName>
    </submittedName>
</protein>
<sequence>MGTPLTLPIPSLPPASLPPWEHDQLLLLHNHLNSLLPKSSGNPSLVPSHYPKTYASCLSPAVFSPPPPIPPPVLAYGKLTIRISLQMVNLSKQSFSHSAIRKFIGRRPSLEAVEKWVESSWRLSRPCLISLTVQGNFIFRFFSKEDREALVGSSPLLMAGKKLLLRPWSPGQDESSWPSVAPVWIRLKGIPFHCWSGDILLSIAASIGKPLQLDEITAK</sequence>
<dbReference type="EMBL" id="CM056814">
    <property type="protein sequence ID" value="KAJ8628514.1"/>
    <property type="molecule type" value="Genomic_DNA"/>
</dbReference>
<gene>
    <name evidence="1" type="ORF">MRB53_021821</name>
</gene>
<dbReference type="Proteomes" id="UP001234297">
    <property type="component" value="Chromosome 6"/>
</dbReference>
<comment type="caution">
    <text evidence="1">The sequence shown here is derived from an EMBL/GenBank/DDBJ whole genome shotgun (WGS) entry which is preliminary data.</text>
</comment>
<keyword evidence="2" id="KW-1185">Reference proteome</keyword>